<reference evidence="5 6" key="1">
    <citation type="submission" date="2023-03" db="EMBL/GenBank/DDBJ databases">
        <title>Thalassotalea loyana LMG 22536T draft genome sequence.</title>
        <authorList>
            <person name="Sawabe T."/>
        </authorList>
    </citation>
    <scope>NUCLEOTIDE SEQUENCE [LARGE SCALE GENOMIC DNA]</scope>
    <source>
        <strain evidence="5 6">LMG 22536</strain>
    </source>
</reference>
<evidence type="ECO:0000313" key="5">
    <source>
        <dbReference type="EMBL" id="GLX87298.1"/>
    </source>
</evidence>
<dbReference type="PROSITE" id="PS50109">
    <property type="entry name" value="HIS_KIN"/>
    <property type="match status" value="1"/>
</dbReference>
<evidence type="ECO:0000259" key="3">
    <source>
        <dbReference type="PROSITE" id="PS50109"/>
    </source>
</evidence>
<name>A0ABQ6HGW0_9GAMM</name>
<dbReference type="CDD" id="cd19920">
    <property type="entry name" value="REC_PA4781-like"/>
    <property type="match status" value="1"/>
</dbReference>
<protein>
    <recommendedName>
        <fullName evidence="7">Response regulator</fullName>
    </recommendedName>
</protein>
<dbReference type="PANTHER" id="PTHR43547:SF2">
    <property type="entry name" value="HYBRID SIGNAL TRANSDUCTION HISTIDINE KINASE C"/>
    <property type="match status" value="1"/>
</dbReference>
<dbReference type="Proteomes" id="UP001157134">
    <property type="component" value="Unassembled WGS sequence"/>
</dbReference>
<sequence>MLTTILIADKSPIFRQAIAKILIDAGIAKQAIAFVESDDDVLSFLEFTPADMLIIGQPYQDTNDDNILAQIGRINAFPQYTLSTYFTSSSLSKAFKLLEQPLTEKSVLSSLFQLTSFVPFQQRLQVLATPKQEFVIPEDKGKILIVDDEPTNIDVAMGHLKGDYKIIAAKSGQQALDIAQKHYQSIDVILLDIMMPGIDGYEVCRQLKSHHATKHIPIIFLSAKSEIDDVVKGLNLGAVDYIVKPFQPQVLLARVKNQYVLANQSKALMAQVQTLEENAELRESIDQLTRHDLKGPLARVLFEADKVQDSQLGNEIRQATTQVLDMINSSLDVYKIEQGNYPVTPVKVDILRIVNNAIKGTSLLAEQKSIHVNVIEQGNNFWADAEEMLCVAILNNIIKNAIEASPDNATVSITLSLESNFVNVSTLNQGAVPLELRDNLFEKFSSSNHIKGSGFGTYSAKIMTEVQGGQIGFEIINESHTLFTIRLPITA</sequence>
<dbReference type="SUPFAM" id="SSF47384">
    <property type="entry name" value="Homodimeric domain of signal transducing histidine kinase"/>
    <property type="match status" value="1"/>
</dbReference>
<dbReference type="Pfam" id="PF00072">
    <property type="entry name" value="Response_reg"/>
    <property type="match status" value="1"/>
</dbReference>
<organism evidence="5 6">
    <name type="scientific">Thalassotalea loyana</name>
    <dbReference type="NCBI Taxonomy" id="280483"/>
    <lineage>
        <taxon>Bacteria</taxon>
        <taxon>Pseudomonadati</taxon>
        <taxon>Pseudomonadota</taxon>
        <taxon>Gammaproteobacteria</taxon>
        <taxon>Alteromonadales</taxon>
        <taxon>Colwelliaceae</taxon>
        <taxon>Thalassotalea</taxon>
    </lineage>
</organism>
<keyword evidence="1 2" id="KW-0597">Phosphoprotein</keyword>
<dbReference type="Gene3D" id="3.30.565.10">
    <property type="entry name" value="Histidine kinase-like ATPase, C-terminal domain"/>
    <property type="match status" value="1"/>
</dbReference>
<dbReference type="InterPro" id="IPR005467">
    <property type="entry name" value="His_kinase_dom"/>
</dbReference>
<evidence type="ECO:0008006" key="7">
    <source>
        <dbReference type="Google" id="ProtNLM"/>
    </source>
</evidence>
<comment type="caution">
    <text evidence="5">The sequence shown here is derived from an EMBL/GenBank/DDBJ whole genome shotgun (WGS) entry which is preliminary data.</text>
</comment>
<evidence type="ECO:0000259" key="4">
    <source>
        <dbReference type="PROSITE" id="PS50110"/>
    </source>
</evidence>
<dbReference type="PANTHER" id="PTHR43547">
    <property type="entry name" value="TWO-COMPONENT HISTIDINE KINASE"/>
    <property type="match status" value="1"/>
</dbReference>
<dbReference type="Gene3D" id="3.40.50.2300">
    <property type="match status" value="1"/>
</dbReference>
<dbReference type="SMART" id="SM00387">
    <property type="entry name" value="HATPase_c"/>
    <property type="match status" value="1"/>
</dbReference>
<dbReference type="SUPFAM" id="SSF52172">
    <property type="entry name" value="CheY-like"/>
    <property type="match status" value="2"/>
</dbReference>
<dbReference type="InterPro" id="IPR011006">
    <property type="entry name" value="CheY-like_superfamily"/>
</dbReference>
<dbReference type="SUPFAM" id="SSF55874">
    <property type="entry name" value="ATPase domain of HSP90 chaperone/DNA topoisomerase II/histidine kinase"/>
    <property type="match status" value="1"/>
</dbReference>
<evidence type="ECO:0000256" key="2">
    <source>
        <dbReference type="PROSITE-ProRule" id="PRU00169"/>
    </source>
</evidence>
<dbReference type="PROSITE" id="PS50110">
    <property type="entry name" value="RESPONSE_REGULATORY"/>
    <property type="match status" value="1"/>
</dbReference>
<dbReference type="Pfam" id="PF02518">
    <property type="entry name" value="HATPase_c"/>
    <property type="match status" value="1"/>
</dbReference>
<dbReference type="RefSeq" id="WP_284301239.1">
    <property type="nucleotide sequence ID" value="NZ_BSSV01000010.1"/>
</dbReference>
<keyword evidence="6" id="KW-1185">Reference proteome</keyword>
<accession>A0ABQ6HGW0</accession>
<feature type="modified residue" description="4-aspartylphosphate" evidence="2">
    <location>
        <position position="192"/>
    </location>
</feature>
<feature type="domain" description="Histidine kinase" evidence="3">
    <location>
        <begin position="288"/>
        <end position="491"/>
    </location>
</feature>
<dbReference type="InterPro" id="IPR036890">
    <property type="entry name" value="HATPase_C_sf"/>
</dbReference>
<gene>
    <name evidence="5" type="ORF">tloyanaT_35510</name>
</gene>
<dbReference type="InterPro" id="IPR001789">
    <property type="entry name" value="Sig_transdc_resp-reg_receiver"/>
</dbReference>
<evidence type="ECO:0000313" key="6">
    <source>
        <dbReference type="Proteomes" id="UP001157134"/>
    </source>
</evidence>
<evidence type="ECO:0000256" key="1">
    <source>
        <dbReference type="ARBA" id="ARBA00022553"/>
    </source>
</evidence>
<dbReference type="InterPro" id="IPR003594">
    <property type="entry name" value="HATPase_dom"/>
</dbReference>
<feature type="domain" description="Response regulatory" evidence="4">
    <location>
        <begin position="142"/>
        <end position="259"/>
    </location>
</feature>
<dbReference type="SMART" id="SM00448">
    <property type="entry name" value="REC"/>
    <property type="match status" value="1"/>
</dbReference>
<proteinExistence type="predicted"/>
<dbReference type="EMBL" id="BSSV01000010">
    <property type="protein sequence ID" value="GLX87298.1"/>
    <property type="molecule type" value="Genomic_DNA"/>
</dbReference>
<dbReference type="InterPro" id="IPR036097">
    <property type="entry name" value="HisK_dim/P_sf"/>
</dbReference>